<feature type="compositionally biased region" description="Basic and acidic residues" evidence="1">
    <location>
        <begin position="603"/>
        <end position="613"/>
    </location>
</feature>
<feature type="region of interest" description="Disordered" evidence="1">
    <location>
        <begin position="490"/>
        <end position="514"/>
    </location>
</feature>
<feature type="compositionally biased region" description="Basic and acidic residues" evidence="1">
    <location>
        <begin position="168"/>
        <end position="190"/>
    </location>
</feature>
<feature type="compositionally biased region" description="Low complexity" evidence="1">
    <location>
        <begin position="18"/>
        <end position="31"/>
    </location>
</feature>
<proteinExistence type="predicted"/>
<dbReference type="OrthoDB" id="3203159at2759"/>
<feature type="region of interest" description="Disordered" evidence="1">
    <location>
        <begin position="1"/>
        <end position="194"/>
    </location>
</feature>
<accession>A0A8H6HI52</accession>
<comment type="caution">
    <text evidence="2">The sequence shown here is derived from an EMBL/GenBank/DDBJ whole genome shotgun (WGS) entry which is preliminary data.</text>
</comment>
<dbReference type="AlphaFoldDB" id="A0A8H6HI52"/>
<evidence type="ECO:0000256" key="1">
    <source>
        <dbReference type="SAM" id="MobiDB-lite"/>
    </source>
</evidence>
<evidence type="ECO:0000313" key="3">
    <source>
        <dbReference type="Proteomes" id="UP000521943"/>
    </source>
</evidence>
<keyword evidence="3" id="KW-1185">Reference proteome</keyword>
<evidence type="ECO:0000313" key="2">
    <source>
        <dbReference type="EMBL" id="KAF6746146.1"/>
    </source>
</evidence>
<dbReference type="Proteomes" id="UP000521943">
    <property type="component" value="Unassembled WGS sequence"/>
</dbReference>
<reference evidence="2 3" key="1">
    <citation type="submission" date="2020-07" db="EMBL/GenBank/DDBJ databases">
        <title>Comparative genomics of pyrophilous fungi reveals a link between fire events and developmental genes.</title>
        <authorList>
            <consortium name="DOE Joint Genome Institute"/>
            <person name="Steindorff A.S."/>
            <person name="Carver A."/>
            <person name="Calhoun S."/>
            <person name="Stillman K."/>
            <person name="Liu H."/>
            <person name="Lipzen A."/>
            <person name="Pangilinan J."/>
            <person name="Labutti K."/>
            <person name="Bruns T.D."/>
            <person name="Grigoriev I.V."/>
        </authorList>
    </citation>
    <scope>NUCLEOTIDE SEQUENCE [LARGE SCALE GENOMIC DNA]</scope>
    <source>
        <strain evidence="2 3">CBS 144469</strain>
    </source>
</reference>
<feature type="compositionally biased region" description="Basic residues" evidence="1">
    <location>
        <begin position="1"/>
        <end position="13"/>
    </location>
</feature>
<feature type="compositionally biased region" description="Polar residues" evidence="1">
    <location>
        <begin position="490"/>
        <end position="504"/>
    </location>
</feature>
<protein>
    <submittedName>
        <fullName evidence="2">Uncharacterized protein</fullName>
    </submittedName>
</protein>
<sequence>MAPQKGKKGAKGKANKDPVIQPPAAQVQAEPPQAPEPISVVQSMPGTLHFGSAEPRPVSRSLFTNQPSGMPTGTGLSGAFPSALTSLPEEALSRSLPASPVKREGSVSSNPFLERIAQPTNSQGLKSRSISRRSSPQFMDDWEDTHRSPSRSFEQEERYEPEGQSNDVAHDLETENPEHGRSPHEDRTQDPGHTAQQTLVSGLRPLGRPLSELNDDNSRRLREVSICIPAAQATDGLLEVSDIGTTMARILRCLTYAREGLHRDFQVPHRSFSCNEYRSTFKEFLELIDNSLNEVWEYPLGEGEVGYILDAGHMRKLTKELFLLLAKAEEDLLLLGKGLPALPRWGKEGKWDDIWHSIDFEILSVAYRCEVETFLMKVGDAMLEVKKLEREIQGSPKQTQSGNDAKPIIDIADPPRDPSRPFSSVSQRKARTMENQVEFKNTYVNHDPPPHVRIVAQAPNSTSKHEDAYVAKNPFSKGWTPPTTVNTLQPSTNLNGGRSQTMTLNPLEPPRPNYETRPRIDAVPEQGVTQNNRTNAPTFTSTPPTFNPFQATRCDYATLSSSNRLREITGPTFGNQNVPADSSAPILTQAGGGSGGYPNGDDDGGKDPKKPDSRGVGGPDNRIGPTNGGLANSAEIRFDYKLKVDTIPTWDGDADTLGRWLMRVNSIARQSATVFQQLGKILPTRLTGKAENWYFSLSFETRQRMEYNWDSMKSGICQYYMNSSYMERMRTRANKASYRSAGNSTETPSEYFIRKLEMLQLVYNYNERELITEVMVGTPSQWTTILTPHLYNRLEDFQQAIKFHEDVLLSVGAPRYGNYQFANRDYPRNPFSQFKAAPKAKVNQVGWTDAVKNPPFPKDDSNISKKGTPVSKGGRPCRHCGSDNHWDYECKYARKGERRARVNMVTQSEEERSAQEEYDDLYYAMESDEEENDAEPGFC</sequence>
<dbReference type="EMBL" id="JACGCI010000095">
    <property type="protein sequence ID" value="KAF6746146.1"/>
    <property type="molecule type" value="Genomic_DNA"/>
</dbReference>
<gene>
    <name evidence="2" type="ORF">DFP72DRAFT_1076551</name>
</gene>
<feature type="region of interest" description="Disordered" evidence="1">
    <location>
        <begin position="852"/>
        <end position="876"/>
    </location>
</feature>
<organism evidence="2 3">
    <name type="scientific">Ephemerocybe angulata</name>
    <dbReference type="NCBI Taxonomy" id="980116"/>
    <lineage>
        <taxon>Eukaryota</taxon>
        <taxon>Fungi</taxon>
        <taxon>Dikarya</taxon>
        <taxon>Basidiomycota</taxon>
        <taxon>Agaricomycotina</taxon>
        <taxon>Agaricomycetes</taxon>
        <taxon>Agaricomycetidae</taxon>
        <taxon>Agaricales</taxon>
        <taxon>Agaricineae</taxon>
        <taxon>Psathyrellaceae</taxon>
        <taxon>Ephemerocybe</taxon>
    </lineage>
</organism>
<feature type="compositionally biased region" description="Polar residues" evidence="1">
    <location>
        <begin position="118"/>
        <end position="137"/>
    </location>
</feature>
<feature type="compositionally biased region" description="Polar residues" evidence="1">
    <location>
        <begin position="61"/>
        <end position="71"/>
    </location>
</feature>
<feature type="region of interest" description="Disordered" evidence="1">
    <location>
        <begin position="567"/>
        <end position="630"/>
    </location>
</feature>
<name>A0A8H6HI52_9AGAR</name>
<feature type="region of interest" description="Disordered" evidence="1">
    <location>
        <begin position="391"/>
        <end position="430"/>
    </location>
</feature>